<dbReference type="Pfam" id="PF01266">
    <property type="entry name" value="DAO"/>
    <property type="match status" value="1"/>
</dbReference>
<dbReference type="Pfam" id="PF00355">
    <property type="entry name" value="Rieske"/>
    <property type="match status" value="1"/>
</dbReference>
<dbReference type="InterPro" id="IPR036188">
    <property type="entry name" value="FAD/NAD-bd_sf"/>
</dbReference>
<evidence type="ECO:0000256" key="3">
    <source>
        <dbReference type="ARBA" id="ARBA00023004"/>
    </source>
</evidence>
<dbReference type="InterPro" id="IPR005805">
    <property type="entry name" value="Rieske_Fe-S_prot_C"/>
</dbReference>
<dbReference type="InterPro" id="IPR006076">
    <property type="entry name" value="FAD-dep_OxRdtase"/>
</dbReference>
<dbReference type="InterPro" id="IPR017941">
    <property type="entry name" value="Rieske_2Fe-2S"/>
</dbReference>
<evidence type="ECO:0000313" key="8">
    <source>
        <dbReference type="EMBL" id="UNM13496.1"/>
    </source>
</evidence>
<dbReference type="SUPFAM" id="SSF50022">
    <property type="entry name" value="ISP domain"/>
    <property type="match status" value="1"/>
</dbReference>
<dbReference type="SUPFAM" id="SSF51971">
    <property type="entry name" value="Nucleotide-binding domain"/>
    <property type="match status" value="1"/>
</dbReference>
<protein>
    <submittedName>
        <fullName evidence="8">FAD-dependent oxidoreductase</fullName>
    </submittedName>
</protein>
<sequence>MAATAQTAGSLWTQYDPGPEYPALTSDIRMDAAVIGGGMAGICAAWELTRTGRRVALVEADRIAFGVTGHTTAKLSALQGTAYSSIRRTRGAVCAQQYAASQQAAVEHVRRLAEDLGLDCEMELTDAYTYVTDPEHTDGIEEEADAARAAGLDAAYVDDVPLPFPTAAAVRLGGQMQFHPRKFLLGLAAELVRHGGRIYERSRVTDLLEGRPCRLTTSAGHTVRADDVVVATHYPVFDRALLFTRLEPKREVVVAGPLPPGSHFPDGMFLTAEDNTRSLRTAPQDGQGRMLIVTGEKFTPGDRKDVGAAARFAALSRWARERVADFTVTHRWAAQDNFTTDHVPYVGRLHPLSDHCYVATGFGGWGLSGGVMSGRLLAGLITGTPSPWSELYEPARLHPLTEVPALLRLQAKAAKHFVGDRLPGGRADTVDDIGPGAGAVLRGRGEGPQAVHRDASGALHRVSARCTHLGCIVHFNEAETTWECPCHGSRFGVDGDVLQGPAVHPLEPVDADSDADSDVDDHG</sequence>
<feature type="region of interest" description="Disordered" evidence="6">
    <location>
        <begin position="501"/>
        <end position="523"/>
    </location>
</feature>
<dbReference type="PRINTS" id="PR00162">
    <property type="entry name" value="RIESKE"/>
</dbReference>
<feature type="compositionally biased region" description="Acidic residues" evidence="6">
    <location>
        <begin position="509"/>
        <end position="523"/>
    </location>
</feature>
<evidence type="ECO:0000256" key="5">
    <source>
        <dbReference type="ARBA" id="ARBA00023157"/>
    </source>
</evidence>
<evidence type="ECO:0000313" key="9">
    <source>
        <dbReference type="Proteomes" id="UP000828924"/>
    </source>
</evidence>
<keyword evidence="5" id="KW-1015">Disulfide bond</keyword>
<name>A0ABY3WPH9_9ACTN</name>
<keyword evidence="9" id="KW-1185">Reference proteome</keyword>
<accession>A0ABY3WPH9</accession>
<dbReference type="RefSeq" id="WP_242332396.1">
    <property type="nucleotide sequence ID" value="NZ_CP071872.1"/>
</dbReference>
<evidence type="ECO:0000256" key="1">
    <source>
        <dbReference type="ARBA" id="ARBA00022714"/>
    </source>
</evidence>
<feature type="domain" description="Rieske" evidence="7">
    <location>
        <begin position="425"/>
        <end position="520"/>
    </location>
</feature>
<gene>
    <name evidence="8" type="ORF">J4032_20240</name>
</gene>
<keyword evidence="3" id="KW-0408">Iron</keyword>
<keyword evidence="1" id="KW-0001">2Fe-2S</keyword>
<keyword evidence="4" id="KW-0411">Iron-sulfur</keyword>
<dbReference type="Gene3D" id="3.30.9.10">
    <property type="entry name" value="D-Amino Acid Oxidase, subunit A, domain 2"/>
    <property type="match status" value="1"/>
</dbReference>
<evidence type="ECO:0000256" key="2">
    <source>
        <dbReference type="ARBA" id="ARBA00022723"/>
    </source>
</evidence>
<dbReference type="InterPro" id="IPR036922">
    <property type="entry name" value="Rieske_2Fe-2S_sf"/>
</dbReference>
<evidence type="ECO:0000259" key="7">
    <source>
        <dbReference type="PROSITE" id="PS51296"/>
    </source>
</evidence>
<dbReference type="Gene3D" id="2.102.10.10">
    <property type="entry name" value="Rieske [2Fe-2S] iron-sulphur domain"/>
    <property type="match status" value="1"/>
</dbReference>
<dbReference type="EMBL" id="CP071872">
    <property type="protein sequence ID" value="UNM13496.1"/>
    <property type="molecule type" value="Genomic_DNA"/>
</dbReference>
<proteinExistence type="predicted"/>
<dbReference type="PANTHER" id="PTHR13847:SF274">
    <property type="entry name" value="RIESKE 2FE-2S IRON-SULFUR PROTEIN YHFW-RELATED"/>
    <property type="match status" value="1"/>
</dbReference>
<dbReference type="Proteomes" id="UP000828924">
    <property type="component" value="Chromosome"/>
</dbReference>
<dbReference type="Gene3D" id="3.50.50.60">
    <property type="entry name" value="FAD/NAD(P)-binding domain"/>
    <property type="match status" value="1"/>
</dbReference>
<evidence type="ECO:0000256" key="4">
    <source>
        <dbReference type="ARBA" id="ARBA00023014"/>
    </source>
</evidence>
<evidence type="ECO:0000256" key="6">
    <source>
        <dbReference type="SAM" id="MobiDB-lite"/>
    </source>
</evidence>
<reference evidence="8 9" key="1">
    <citation type="submission" date="2021-03" db="EMBL/GenBank/DDBJ databases">
        <title>Complete genome of Streptomyces formicae strain 1H-GS9 (DSM 100524).</title>
        <authorList>
            <person name="Atanasov K.E."/>
            <person name="Altabella T."/>
            <person name="Ferrer A."/>
        </authorList>
    </citation>
    <scope>NUCLEOTIDE SEQUENCE [LARGE SCALE GENOMIC DNA]</scope>
    <source>
        <strain evidence="8 9">1H-GS9</strain>
    </source>
</reference>
<keyword evidence="2" id="KW-0479">Metal-binding</keyword>
<organism evidence="8 9">
    <name type="scientific">Streptomyces formicae</name>
    <dbReference type="NCBI Taxonomy" id="1616117"/>
    <lineage>
        <taxon>Bacteria</taxon>
        <taxon>Bacillati</taxon>
        <taxon>Actinomycetota</taxon>
        <taxon>Actinomycetes</taxon>
        <taxon>Kitasatosporales</taxon>
        <taxon>Streptomycetaceae</taxon>
        <taxon>Streptomyces</taxon>
    </lineage>
</organism>
<dbReference type="PROSITE" id="PS51296">
    <property type="entry name" value="RIESKE"/>
    <property type="match status" value="1"/>
</dbReference>
<dbReference type="PANTHER" id="PTHR13847">
    <property type="entry name" value="SARCOSINE DEHYDROGENASE-RELATED"/>
    <property type="match status" value="1"/>
</dbReference>